<dbReference type="InterPro" id="IPR010383">
    <property type="entry name" value="Glyco_hydrolase_94_b-supersand"/>
</dbReference>
<dbReference type="SUPFAM" id="SSF74650">
    <property type="entry name" value="Galactose mutarotase-like"/>
    <property type="match status" value="2"/>
</dbReference>
<dbReference type="CDD" id="cd11753">
    <property type="entry name" value="GH94N_ChvB_NdvB_2_like"/>
    <property type="match status" value="1"/>
</dbReference>
<dbReference type="InterPro" id="IPR033432">
    <property type="entry name" value="GH94_catalytic"/>
</dbReference>
<dbReference type="InterPro" id="IPR012341">
    <property type="entry name" value="6hp_glycosidase-like_sf"/>
</dbReference>
<dbReference type="Gene3D" id="1.50.10.140">
    <property type="match status" value="2"/>
</dbReference>
<evidence type="ECO:0000313" key="7">
    <source>
        <dbReference type="EMBL" id="MDD0814449.1"/>
    </source>
</evidence>
<evidence type="ECO:0000259" key="5">
    <source>
        <dbReference type="Pfam" id="PF10091"/>
    </source>
</evidence>
<keyword evidence="3" id="KW-0812">Transmembrane</keyword>
<dbReference type="CDD" id="cd11756">
    <property type="entry name" value="GH94N_ChvB_NdvB_1_like"/>
    <property type="match status" value="1"/>
</dbReference>
<feature type="transmembrane region" description="Helical" evidence="3">
    <location>
        <begin position="435"/>
        <end position="459"/>
    </location>
</feature>
<name>A0ABT5MCY7_9BURK</name>
<feature type="domain" description="Glycosyl hydrolase 94 supersandwich" evidence="4">
    <location>
        <begin position="2152"/>
        <end position="2415"/>
    </location>
</feature>
<dbReference type="Gene3D" id="1.50.10.10">
    <property type="match status" value="1"/>
</dbReference>
<dbReference type="EMBL" id="JAQSIO010000002">
    <property type="protein sequence ID" value="MDD0814449.1"/>
    <property type="molecule type" value="Genomic_DNA"/>
</dbReference>
<dbReference type="Gene3D" id="2.70.98.40">
    <property type="entry name" value="Glycoside hydrolase, family 65, N-terminal domain"/>
    <property type="match status" value="2"/>
</dbReference>
<keyword evidence="3" id="KW-1133">Transmembrane helix</keyword>
<dbReference type="InterPro" id="IPR037018">
    <property type="entry name" value="GH65_N"/>
</dbReference>
<dbReference type="SMART" id="SM01068">
    <property type="entry name" value="CBM_X"/>
    <property type="match status" value="2"/>
</dbReference>
<dbReference type="InterPro" id="IPR052047">
    <property type="entry name" value="GH94_Enzymes"/>
</dbReference>
<feature type="transmembrane region" description="Helical" evidence="3">
    <location>
        <begin position="465"/>
        <end position="493"/>
    </location>
</feature>
<dbReference type="InterPro" id="IPR037824">
    <property type="entry name" value="GH94N_2_NdvB"/>
</dbReference>
<dbReference type="Proteomes" id="UP001528672">
    <property type="component" value="Unassembled WGS sequence"/>
</dbReference>
<evidence type="ECO:0000313" key="8">
    <source>
        <dbReference type="Proteomes" id="UP001528672"/>
    </source>
</evidence>
<evidence type="ECO:0000259" key="6">
    <source>
        <dbReference type="Pfam" id="PF17167"/>
    </source>
</evidence>
<dbReference type="PANTHER" id="PTHR37469">
    <property type="entry name" value="CELLOBIONIC ACID PHOSPHORYLASE-RELATED"/>
    <property type="match status" value="1"/>
</dbReference>
<accession>A0ABT5MCY7</accession>
<keyword evidence="8" id="KW-1185">Reference proteome</keyword>
<dbReference type="InterPro" id="IPR037820">
    <property type="entry name" value="GH94N_NdvB"/>
</dbReference>
<keyword evidence="2" id="KW-0808">Transferase</keyword>
<dbReference type="Pfam" id="PF06165">
    <property type="entry name" value="GH94_b-supersand"/>
    <property type="match status" value="2"/>
</dbReference>
<protein>
    <submittedName>
        <fullName evidence="7">Glucoamylase family protein</fullName>
    </submittedName>
</protein>
<reference evidence="7 8" key="1">
    <citation type="submission" date="2023-02" db="EMBL/GenBank/DDBJ databases">
        <title>Bacterial whole genome sequence for Curvibacter sp. HBC28.</title>
        <authorList>
            <person name="Le V."/>
            <person name="Ko S.-R."/>
            <person name="Ahn C.-Y."/>
            <person name="Oh H.-M."/>
        </authorList>
    </citation>
    <scope>NUCLEOTIDE SEQUENCE [LARGE SCALE GENOMIC DNA]</scope>
    <source>
        <strain evidence="7 8">HBC28</strain>
    </source>
</reference>
<keyword evidence="1" id="KW-0328">Glycosyltransferase</keyword>
<gene>
    <name evidence="7" type="ORF">PSQ39_07385</name>
</gene>
<dbReference type="SUPFAM" id="SSF48208">
    <property type="entry name" value="Six-hairpin glycosidases"/>
    <property type="match status" value="1"/>
</dbReference>
<dbReference type="PANTHER" id="PTHR37469:SF2">
    <property type="entry name" value="CELLOBIONIC ACID PHOSPHORYLASE"/>
    <property type="match status" value="1"/>
</dbReference>
<sequence>MIPEPSLFLSLRTRLWGRWAARRSAFAAAQAQAAFEPPLQAELFNGEQMERHGHTLALRHQAILQAGPDRLLARLSDNEQVLRDTYAALRHSVTARRPVVPAGEWLLDNFYLIEDQIRTARLHFSKGYSRALPLLADGPSKGYPRVYDIALEAISHGDGRLDLDSLHRLMQAYQSVDLLRLGELWAIPIMLRLAMIENLRRVGARIAQGMAERTRAALWADQMSAVAQSDPKGLILVVADMARSDPPLANAFVAELVRRLRGQGAPLTMPLSWIEQRLAEAGLSTEEVVQAETQHQAASQLSISNSIASLRVLDATDWREFVEAMSAVEHKLREDPGGVYGRMDFATRDRYRHAVERLAREAGRPEIELARQAVQLACQAHQQALLLGPPGPGHAAPDPRLAHVGHYLIGLGRPALQPVPRGLARALQPFKRRPLGLYLGAVTLLTAAMVAHMLVGTALAQGAWWWALLSLLLLSLGCSQLALSIVNWMLTLWATPQRLPRMDGAQGLPESARTLVVVPALLSTPESADRLVDALELRFLGNQDPQLFYGLLTDFVDAPEAEQPGDAATLARLRRSLEALNQRYGTATQQPFYGFHRPRLWNPREGCWMGLERKRGKLAALNQLLLTGASEPFAWRLGDLQALRQVRYVITLDTDTLLPRDSARRLVCTLAHPLNQAVYDPQAQRVTQGYAILQPRMAATLPSTNRSRYARLFGGDQGVDPYTGAASDVYQDVFKEGSYIGKGIYDLAVFEQALAGRFPDDRILSHDLLEGCYARAGLVSDVILYEDTPALYASDVQRRQRWIRGDWQIAAWLLPRVPMEGGRRGRNPLSRLSQWKLLDNLRRSLVAPALLGLLALGWLALPQAWGWTLGVLGILFFPALAAAAVQAARKPGESLPGQHARLMAETLGRKLWQGLFTLACLPIEAAYSLDAVLRTLWRLRWSHRHLLVWQASGEVASPANPANPAHPAWAVWRERLAWWPAPAWALLWLVLLAALQRPALWTAAPLLALWALAPVLERWLSRAPSDFTPALSAEQRQYLGRLARRTWHFFETFVTREHHHLPPDNYQEQPQAVLAHRTSPTNIGLSLLASLAAYDFGYLGQGGLIERTRRTLDTLETLPRYQGHFYNWYDTLSLAPLAPLYVSAVDSGNLAGHLLTLRAGLLGLAADPVLSARTLAGLADTVGLLQAQGLALSSLPLHQAWQALQAQMQAATDAAPALPSELWLCLGRLEQGARQLAQLAEAETPRPVAEGAPLAATEFGHWAAVLAEQAGALQAELLHCLPWVAWPEASVPQRLLPMPTGLQLAGWDALFPPERPRDLLAPPPPAATTPFSGLSALVALASQRARTRQAECLALAARVQALADMHWAFLDHPARHLLAIGYNVDQRRLDESSYDLLASEARLATFIAVAQGRLPQENWFALGRLLTSAGGPPILLSWSGSMFEYLMPQLVMPQYASSLLDQTCHSAVQRQIDYGQRRGVPWGISESGYNAVDVALNYQYRAFGVPGTGLKRGLGEDLVIAPYASALALMVMPVAACQNLQRLEADGLGTRYGLYEAVDYTASRLPRGKKSVTVQSFMAHHQGMSLLALDHALLNQPMQQRFLADPVLRAAVLLLHERIPNPTRLQHEKAGPLELRALSVGPEMPLRIITQPDTQAPQVQLLSNGRYHVMLTHSGAGYSRWKDLAVTRWREDPTRDPWGQFCYLRDVASQQFWSVGHLPTRRDTANYQAIFSAGRAEFRRRDEGYDTHAEIAVSPEDDIELRRLHITNTARVRRVLEVTSYAEVVLAPAGADNLHPAFSKLFVQTEIVADKQALLCQRRPRTDSEPVVFLLHLMAVHGGSGSEVSFETDRSRFIGRTRDLAAPLAMTDTVQLSGTQGAVLDPIVAIRHRITLEPQQSVTLDMVTGVAERREQALALIDKYRDKHLADRVFDLAWTHNWVTLQQINASETDAQLYGRLAGPVLYAQPALRAPAAVLQRNRRGQSGLWSYAISGDLPIVLVQIGDVAHIELVRQMVQAHAYWRLKGLSVDLVIWNEDHAGYRQQLQEQILGLIASGVEANLAEKPGGIFVRLAEQIPVEDRHLFLSVARVVLSDAQGSLSQQVQPPSFQDQRRATGSRLLAHSPAPGRYPASSVAPVKGLLFGNGLGGFAPDGRAYVIQVSGAQVTPAPWVNVLANAQFGTVLSESGSAYTWFQNAHEFRLSPWGNDPVSDGGGEALYLRDEDSGCYWSPTPLPCGGPGLSVVRHGFGTTTFEHEEQGVHSLLSVHIDPQHALKCSVLTVHNRSPQRRRLSATGYVEWVLGDLPAKTGLHVVTVHDAPTGALWAHNAYSADFQHVAAFFDAGEASTLDGVSFTGDRTEFLGRQGSWRRPAAMSRLRLSMRVGAGLDPCAALRVPFELGPDEQRQFVFRLGAVDHQAALDSGEARVPPLPRSRAEVAASVQSVQAYWARALGSVQVQTPDLALNLLLNGWLLYQTLSCRLWARSGFYQSGGAFGFRDQLQDSMAFVYAEPGLARAQLLLAAGRQFQEGDVQHWWHPPSGRGVRTQCSDDFLWLPQAVSHYVSVTGDRAVLDEVLPFLTARPVNPEDDSYYDLPQLSGESGTLYEHCCRALQRGWRLGTHGLPLMGSGDWNDGMNLVGLGGRGESVWLAFFMIDTLNRFALLAADRGDEAWRVQCLTQAHALARHAEQSGWDGAWYRRAFFDDGSPLGSASNTECQIDSISQSWSVLSGAGDPQRARQAMQSMAARLINHEYAYVALLDPPFDHSVLKPGYIQGYLPGVRENGGQYTHAAIWAAMAFAQLGEATQAWQVFDLINPVRHADSPEAVARYQVEPYVMAADVYGVAPHQGRGGWTWYTGSAGWMLRLILESLLGWRLRAGTLSLAPCLRPDWEGFSLSYRHGQVALQVTVRRAPAGAASRLGLDGVWLSGLSVDLPEDGQVHELVLEWAPPVPVVPMA</sequence>
<dbReference type="Pfam" id="PF10091">
    <property type="entry name" value="Glycoamylase"/>
    <property type="match status" value="1"/>
</dbReference>
<dbReference type="Gene3D" id="2.60.420.10">
    <property type="entry name" value="Maltose phosphorylase, domain 3"/>
    <property type="match status" value="1"/>
</dbReference>
<feature type="domain" description="Glycosyl hydrolase 94 supersandwich" evidence="4">
    <location>
        <begin position="1643"/>
        <end position="1922"/>
    </location>
</feature>
<evidence type="ECO:0000256" key="1">
    <source>
        <dbReference type="ARBA" id="ARBA00022676"/>
    </source>
</evidence>
<dbReference type="RefSeq" id="WP_273926060.1">
    <property type="nucleotide sequence ID" value="NZ_JAQSIO010000002.1"/>
</dbReference>
<dbReference type="InterPro" id="IPR019282">
    <property type="entry name" value="Glycoamylase-like_cons_dom"/>
</dbReference>
<feature type="transmembrane region" description="Helical" evidence="3">
    <location>
        <begin position="841"/>
        <end position="861"/>
    </location>
</feature>
<evidence type="ECO:0000259" key="4">
    <source>
        <dbReference type="Pfam" id="PF06165"/>
    </source>
</evidence>
<comment type="caution">
    <text evidence="7">The sequence shown here is derived from an EMBL/GenBank/DDBJ whole genome shotgun (WGS) entry which is preliminary data.</text>
</comment>
<keyword evidence="3" id="KW-0472">Membrane</keyword>
<organism evidence="7 8">
    <name type="scientific">Curvibacter microcysteis</name>
    <dbReference type="NCBI Taxonomy" id="3026419"/>
    <lineage>
        <taxon>Bacteria</taxon>
        <taxon>Pseudomonadati</taxon>
        <taxon>Pseudomonadota</taxon>
        <taxon>Betaproteobacteria</taxon>
        <taxon>Burkholderiales</taxon>
        <taxon>Comamonadaceae</taxon>
        <taxon>Curvibacter</taxon>
    </lineage>
</organism>
<feature type="domain" description="Glycosyl hydrolase 94 catalytic" evidence="6">
    <location>
        <begin position="2443"/>
        <end position="2867"/>
    </location>
</feature>
<evidence type="ECO:0000256" key="2">
    <source>
        <dbReference type="ARBA" id="ARBA00022679"/>
    </source>
</evidence>
<feature type="transmembrane region" description="Helical" evidence="3">
    <location>
        <begin position="867"/>
        <end position="885"/>
    </location>
</feature>
<dbReference type="InterPro" id="IPR011013">
    <property type="entry name" value="Gal_mutarotase_sf_dom"/>
</dbReference>
<feature type="domain" description="Glycoamylase-like" evidence="5">
    <location>
        <begin position="1396"/>
        <end position="1592"/>
    </location>
</feature>
<evidence type="ECO:0000256" key="3">
    <source>
        <dbReference type="SAM" id="Phobius"/>
    </source>
</evidence>
<dbReference type="InterPro" id="IPR008928">
    <property type="entry name" value="6-hairpin_glycosidase_sf"/>
</dbReference>
<proteinExistence type="predicted"/>
<dbReference type="Pfam" id="PF17167">
    <property type="entry name" value="Glyco_hydro_94"/>
    <property type="match status" value="1"/>
</dbReference>